<reference evidence="3 4" key="1">
    <citation type="submission" date="2015-09" db="EMBL/GenBank/DDBJ databases">
        <title>Identification and resolution of microdiversity through metagenomic sequencing of parallel consortia.</title>
        <authorList>
            <person name="Nelson W.C."/>
            <person name="Romine M.F."/>
            <person name="Lindemann S.R."/>
        </authorList>
    </citation>
    <scope>NUCLEOTIDE SEQUENCE [LARGE SCALE GENOMIC DNA]</scope>
    <source>
        <strain evidence="3">Ana</strain>
    </source>
</reference>
<proteinExistence type="inferred from homology"/>
<name>A0A0P7ZYT5_9CYAN</name>
<dbReference type="EMBL" id="LJZR01000010">
    <property type="protein sequence ID" value="KPQ35747.1"/>
    <property type="molecule type" value="Genomic_DNA"/>
</dbReference>
<feature type="domain" description="YCII-related" evidence="2">
    <location>
        <begin position="18"/>
        <end position="83"/>
    </location>
</feature>
<accession>A0A0P7ZYT5</accession>
<dbReference type="Pfam" id="PF03795">
    <property type="entry name" value="YCII"/>
    <property type="match status" value="1"/>
</dbReference>
<comment type="similarity">
    <text evidence="1">Belongs to the YciI family.</text>
</comment>
<dbReference type="STRING" id="1666911.HLUCCA11_09270"/>
<dbReference type="SUPFAM" id="SSF54909">
    <property type="entry name" value="Dimeric alpha+beta barrel"/>
    <property type="match status" value="1"/>
</dbReference>
<dbReference type="InterPro" id="IPR005545">
    <property type="entry name" value="YCII"/>
</dbReference>
<protein>
    <submittedName>
        <fullName evidence="3">YCII-related domain</fullName>
    </submittedName>
</protein>
<dbReference type="Proteomes" id="UP000050465">
    <property type="component" value="Unassembled WGS sequence"/>
</dbReference>
<dbReference type="InterPro" id="IPR011008">
    <property type="entry name" value="Dimeric_a/b-barrel"/>
</dbReference>
<organism evidence="3 4">
    <name type="scientific">Phormidesmis priestleyi Ana</name>
    <dbReference type="NCBI Taxonomy" id="1666911"/>
    <lineage>
        <taxon>Bacteria</taxon>
        <taxon>Bacillati</taxon>
        <taxon>Cyanobacteriota</taxon>
        <taxon>Cyanophyceae</taxon>
        <taxon>Leptolyngbyales</taxon>
        <taxon>Leptolyngbyaceae</taxon>
        <taxon>Phormidesmis</taxon>
    </lineage>
</organism>
<gene>
    <name evidence="3" type="ORF">HLUCCA11_09270</name>
</gene>
<evidence type="ECO:0000313" key="3">
    <source>
        <dbReference type="EMBL" id="KPQ35747.1"/>
    </source>
</evidence>
<dbReference type="AlphaFoldDB" id="A0A0P7ZYT5"/>
<evidence type="ECO:0000313" key="4">
    <source>
        <dbReference type="Proteomes" id="UP000050465"/>
    </source>
</evidence>
<evidence type="ECO:0000259" key="2">
    <source>
        <dbReference type="Pfam" id="PF03795"/>
    </source>
</evidence>
<dbReference type="PANTHER" id="PTHR37828">
    <property type="entry name" value="GSR2449 PROTEIN"/>
    <property type="match status" value="1"/>
</dbReference>
<evidence type="ECO:0000256" key="1">
    <source>
        <dbReference type="ARBA" id="ARBA00007689"/>
    </source>
</evidence>
<comment type="caution">
    <text evidence="3">The sequence shown here is derived from an EMBL/GenBank/DDBJ whole genome shotgun (WGS) entry which is preliminary data.</text>
</comment>
<dbReference type="Gene3D" id="3.30.70.1060">
    <property type="entry name" value="Dimeric alpha+beta barrel"/>
    <property type="match status" value="1"/>
</dbReference>
<dbReference type="PATRIC" id="fig|1666911.3.peg.647"/>
<sequence>MAWFVKIERGIVDKPRFDQFVAAHVAYVNNLIKNGHQARSGYWAERGGGMLIFQADSIDTAKTIVEADPLIANNCVTYELHEWCLIAEPNH</sequence>
<dbReference type="PANTHER" id="PTHR37828:SF1">
    <property type="entry name" value="YCII-RELATED DOMAIN-CONTAINING PROTEIN"/>
    <property type="match status" value="1"/>
</dbReference>